<sequence>MRLRYISLFAILTACSTATPQPEPTPVTPPPLAASSASSSPSASEAATPAPVPAPTAPLPANATFDDWKQSFITKAAGQGFDPLFTAQVLSNVTPQASVTSSDSQQPEFSKPASSYIRQAVTDSRFAAARARLDANPNVPEIVRTSGVPAEVLGGIWTMESDLGRVQGNIDVVSALATLAYNGRRRDWAESELIACLKILRDSGISRDTLKGSWAGAMGQTQFLPDNYLTLGVDGDHDGKVDIWGSDSDALASSANLLAKAGWKPDEEWAVEVMLPVGFDYYLAETAKKTPTEWAALGVKRADGGYWKPAEMNESSTILLPSGAKGPAYLALPNHYVIRKYNNSTAYALAVGFLADGIAGKPGPVTPWPVEQPLSLNQRLKSQEALKAAGFDPGVIDGVIGVGTRSAIREWQRANHLTADGYLSFDLANQFVVMTGGVAETR</sequence>
<dbReference type="InterPro" id="IPR043426">
    <property type="entry name" value="MltB-like"/>
</dbReference>
<evidence type="ECO:0000313" key="5">
    <source>
        <dbReference type="EMBL" id="SCW38786.1"/>
    </source>
</evidence>
<feature type="signal peptide" evidence="2">
    <location>
        <begin position="1"/>
        <end position="20"/>
    </location>
</feature>
<protein>
    <submittedName>
        <fullName evidence="5">Lytic murein transglycosylase</fullName>
    </submittedName>
</protein>
<keyword evidence="6" id="KW-1185">Reference proteome</keyword>
<proteinExistence type="predicted"/>
<accession>A0A1G4Q2J8</accession>
<dbReference type="InterPro" id="IPR031304">
    <property type="entry name" value="SLT_2"/>
</dbReference>
<feature type="domain" description="Transglycosylase SLT" evidence="4">
    <location>
        <begin position="65"/>
        <end position="356"/>
    </location>
</feature>
<dbReference type="Proteomes" id="UP000199150">
    <property type="component" value="Unassembled WGS sequence"/>
</dbReference>
<dbReference type="SUPFAM" id="SSF47090">
    <property type="entry name" value="PGBD-like"/>
    <property type="match status" value="1"/>
</dbReference>
<keyword evidence="2" id="KW-0732">Signal</keyword>
<dbReference type="Gene3D" id="1.10.530.10">
    <property type="match status" value="1"/>
</dbReference>
<dbReference type="InterPro" id="IPR036366">
    <property type="entry name" value="PGBDSf"/>
</dbReference>
<dbReference type="Pfam" id="PF13406">
    <property type="entry name" value="SLT_2"/>
    <property type="match status" value="1"/>
</dbReference>
<evidence type="ECO:0000313" key="6">
    <source>
        <dbReference type="Proteomes" id="UP000199150"/>
    </source>
</evidence>
<feature type="region of interest" description="Disordered" evidence="1">
    <location>
        <begin position="18"/>
        <end position="61"/>
    </location>
</feature>
<evidence type="ECO:0000259" key="4">
    <source>
        <dbReference type="Pfam" id="PF13406"/>
    </source>
</evidence>
<evidence type="ECO:0000259" key="3">
    <source>
        <dbReference type="Pfam" id="PF01471"/>
    </source>
</evidence>
<feature type="domain" description="Peptidoglycan binding-like" evidence="3">
    <location>
        <begin position="381"/>
        <end position="425"/>
    </location>
</feature>
<dbReference type="PANTHER" id="PTHR30163">
    <property type="entry name" value="MEMBRANE-BOUND LYTIC MUREIN TRANSGLYCOSYLASE B"/>
    <property type="match status" value="1"/>
</dbReference>
<dbReference type="InterPro" id="IPR023346">
    <property type="entry name" value="Lysozyme-like_dom_sf"/>
</dbReference>
<dbReference type="EMBL" id="FMTS01000001">
    <property type="protein sequence ID" value="SCW38786.1"/>
    <property type="molecule type" value="Genomic_DNA"/>
</dbReference>
<dbReference type="InterPro" id="IPR011970">
    <property type="entry name" value="MltB_2"/>
</dbReference>
<dbReference type="RefSeq" id="WP_090644070.1">
    <property type="nucleotide sequence ID" value="NZ_CBCRYE010000001.1"/>
</dbReference>
<dbReference type="AlphaFoldDB" id="A0A1G4Q2J8"/>
<dbReference type="PANTHER" id="PTHR30163:SF8">
    <property type="entry name" value="LYTIC MUREIN TRANSGLYCOSYLASE"/>
    <property type="match status" value="1"/>
</dbReference>
<feature type="chain" id="PRO_5011729045" evidence="2">
    <location>
        <begin position="21"/>
        <end position="442"/>
    </location>
</feature>
<organism evidence="5 6">
    <name type="scientific">Asticcacaulis taihuensis</name>
    <dbReference type="NCBI Taxonomy" id="260084"/>
    <lineage>
        <taxon>Bacteria</taxon>
        <taxon>Pseudomonadati</taxon>
        <taxon>Pseudomonadota</taxon>
        <taxon>Alphaproteobacteria</taxon>
        <taxon>Caulobacterales</taxon>
        <taxon>Caulobacteraceae</taxon>
        <taxon>Asticcacaulis</taxon>
    </lineage>
</organism>
<dbReference type="GO" id="GO:0008933">
    <property type="term" value="F:peptidoglycan lytic transglycosylase activity"/>
    <property type="evidence" value="ECO:0007669"/>
    <property type="project" value="TreeGrafter"/>
</dbReference>
<dbReference type="Gene3D" id="1.10.101.10">
    <property type="entry name" value="PGBD-like superfamily/PGBD"/>
    <property type="match status" value="1"/>
</dbReference>
<dbReference type="NCBIfam" id="TIGR02283">
    <property type="entry name" value="MltB_2"/>
    <property type="match status" value="1"/>
</dbReference>
<dbReference type="SUPFAM" id="SSF53955">
    <property type="entry name" value="Lysozyme-like"/>
    <property type="match status" value="1"/>
</dbReference>
<dbReference type="Pfam" id="PF01471">
    <property type="entry name" value="PG_binding_1"/>
    <property type="match status" value="1"/>
</dbReference>
<dbReference type="OrthoDB" id="9808544at2"/>
<dbReference type="Gene3D" id="1.10.8.350">
    <property type="entry name" value="Bacterial muramidase"/>
    <property type="match status" value="1"/>
</dbReference>
<feature type="compositionally biased region" description="Pro residues" evidence="1">
    <location>
        <begin position="21"/>
        <end position="32"/>
    </location>
</feature>
<name>A0A1G4Q2J8_9CAUL</name>
<evidence type="ECO:0000256" key="2">
    <source>
        <dbReference type="SAM" id="SignalP"/>
    </source>
</evidence>
<feature type="compositionally biased region" description="Low complexity" evidence="1">
    <location>
        <begin position="33"/>
        <end position="49"/>
    </location>
</feature>
<reference evidence="6" key="1">
    <citation type="submission" date="2016-10" db="EMBL/GenBank/DDBJ databases">
        <authorList>
            <person name="Varghese N."/>
            <person name="Submissions S."/>
        </authorList>
    </citation>
    <scope>NUCLEOTIDE SEQUENCE [LARGE SCALE GENOMIC DNA]</scope>
    <source>
        <strain evidence="6">CGMCC 1.3431</strain>
    </source>
</reference>
<dbReference type="PROSITE" id="PS51257">
    <property type="entry name" value="PROKAR_LIPOPROTEIN"/>
    <property type="match status" value="1"/>
</dbReference>
<evidence type="ECO:0000256" key="1">
    <source>
        <dbReference type="SAM" id="MobiDB-lite"/>
    </source>
</evidence>
<dbReference type="InterPro" id="IPR036365">
    <property type="entry name" value="PGBD-like_sf"/>
</dbReference>
<gene>
    <name evidence="5" type="ORF">SAMN02927928_0871</name>
</gene>
<dbReference type="STRING" id="260084.SAMN02927928_0871"/>
<dbReference type="InterPro" id="IPR002477">
    <property type="entry name" value="Peptidoglycan-bd-like"/>
</dbReference>
<dbReference type="GO" id="GO:0009253">
    <property type="term" value="P:peptidoglycan catabolic process"/>
    <property type="evidence" value="ECO:0007669"/>
    <property type="project" value="TreeGrafter"/>
</dbReference>